<keyword evidence="3" id="KW-1185">Reference proteome</keyword>
<accession>A0AAV7TR70</accession>
<evidence type="ECO:0000256" key="1">
    <source>
        <dbReference type="SAM" id="MobiDB-lite"/>
    </source>
</evidence>
<comment type="caution">
    <text evidence="2">The sequence shown here is derived from an EMBL/GenBank/DDBJ whole genome shotgun (WGS) entry which is preliminary data.</text>
</comment>
<evidence type="ECO:0000313" key="2">
    <source>
        <dbReference type="EMBL" id="KAJ1179170.1"/>
    </source>
</evidence>
<evidence type="ECO:0000313" key="3">
    <source>
        <dbReference type="Proteomes" id="UP001066276"/>
    </source>
</evidence>
<feature type="region of interest" description="Disordered" evidence="1">
    <location>
        <begin position="1"/>
        <end position="95"/>
    </location>
</feature>
<dbReference type="Proteomes" id="UP001066276">
    <property type="component" value="Chromosome 3_2"/>
</dbReference>
<gene>
    <name evidence="2" type="ORF">NDU88_004406</name>
</gene>
<feature type="compositionally biased region" description="Polar residues" evidence="1">
    <location>
        <begin position="62"/>
        <end position="74"/>
    </location>
</feature>
<name>A0AAV7TR70_PLEWA</name>
<dbReference type="AlphaFoldDB" id="A0AAV7TR70"/>
<organism evidence="2 3">
    <name type="scientific">Pleurodeles waltl</name>
    <name type="common">Iberian ribbed newt</name>
    <dbReference type="NCBI Taxonomy" id="8319"/>
    <lineage>
        <taxon>Eukaryota</taxon>
        <taxon>Metazoa</taxon>
        <taxon>Chordata</taxon>
        <taxon>Craniata</taxon>
        <taxon>Vertebrata</taxon>
        <taxon>Euteleostomi</taxon>
        <taxon>Amphibia</taxon>
        <taxon>Batrachia</taxon>
        <taxon>Caudata</taxon>
        <taxon>Salamandroidea</taxon>
        <taxon>Salamandridae</taxon>
        <taxon>Pleurodelinae</taxon>
        <taxon>Pleurodeles</taxon>
    </lineage>
</organism>
<reference evidence="2" key="1">
    <citation type="journal article" date="2022" name="bioRxiv">
        <title>Sequencing and chromosome-scale assembly of the giantPleurodeles waltlgenome.</title>
        <authorList>
            <person name="Brown T."/>
            <person name="Elewa A."/>
            <person name="Iarovenko S."/>
            <person name="Subramanian E."/>
            <person name="Araus A.J."/>
            <person name="Petzold A."/>
            <person name="Susuki M."/>
            <person name="Suzuki K.-i.T."/>
            <person name="Hayashi T."/>
            <person name="Toyoda A."/>
            <person name="Oliveira C."/>
            <person name="Osipova E."/>
            <person name="Leigh N.D."/>
            <person name="Simon A."/>
            <person name="Yun M.H."/>
        </authorList>
    </citation>
    <scope>NUCLEOTIDE SEQUENCE</scope>
    <source>
        <strain evidence="2">20211129_DDA</strain>
        <tissue evidence="2">Liver</tissue>
    </source>
</reference>
<dbReference type="EMBL" id="JANPWB010000006">
    <property type="protein sequence ID" value="KAJ1179170.1"/>
    <property type="molecule type" value="Genomic_DNA"/>
</dbReference>
<proteinExistence type="predicted"/>
<sequence>MQGRGVATARGLEHSVQHRALASAPGISEDSGLRPGPQPQARGTEERHENTPVDAGLGAQVATATTYLNPNSLREQSRPREDLEGQSAEAIVSRR</sequence>
<protein>
    <submittedName>
        <fullName evidence="2">Uncharacterized protein</fullName>
    </submittedName>
</protein>